<gene>
    <name evidence="1" type="primary">cbiQ</name>
    <name evidence="1" type="ORF">E5329_17525</name>
</gene>
<protein>
    <submittedName>
        <fullName evidence="1">Cobalt ECF transporter T component CbiQ</fullName>
    </submittedName>
</protein>
<evidence type="ECO:0000313" key="1">
    <source>
        <dbReference type="EMBL" id="TGY93640.1"/>
    </source>
</evidence>
<accession>A0AC61RSM9</accession>
<name>A0AC61RSM9_9FIRM</name>
<keyword evidence="2" id="KW-1185">Reference proteome</keyword>
<dbReference type="EMBL" id="SRYA01000039">
    <property type="protein sequence ID" value="TGY93640.1"/>
    <property type="molecule type" value="Genomic_DNA"/>
</dbReference>
<reference evidence="1" key="1">
    <citation type="submission" date="2019-04" db="EMBL/GenBank/DDBJ databases">
        <title>Microbes associate with the intestines of laboratory mice.</title>
        <authorList>
            <person name="Navarre W."/>
            <person name="Wong E."/>
            <person name="Huang K."/>
            <person name="Tropini C."/>
            <person name="Ng K."/>
            <person name="Yu B."/>
        </authorList>
    </citation>
    <scope>NUCLEOTIDE SEQUENCE</scope>
    <source>
        <strain evidence="1">NM01_1-7b</strain>
    </source>
</reference>
<evidence type="ECO:0000313" key="2">
    <source>
        <dbReference type="Proteomes" id="UP000304953"/>
    </source>
</evidence>
<organism evidence="1 2">
    <name type="scientific">Petralouisia muris</name>
    <dbReference type="NCBI Taxonomy" id="3032872"/>
    <lineage>
        <taxon>Bacteria</taxon>
        <taxon>Bacillati</taxon>
        <taxon>Bacillota</taxon>
        <taxon>Clostridia</taxon>
        <taxon>Lachnospirales</taxon>
        <taxon>Lachnospiraceae</taxon>
        <taxon>Petralouisia</taxon>
    </lineage>
</organism>
<proteinExistence type="predicted"/>
<comment type="caution">
    <text evidence="1">The sequence shown here is derived from an EMBL/GenBank/DDBJ whole genome shotgun (WGS) entry which is preliminary data.</text>
</comment>
<sequence>MKLQNFRRPRRHRQFHGTGSMDYYAAQSELRNWNGSYKVIAACMVLLLCLILNQLEISVTVIVSMGIVNIWGNQVSFRDYAGFLKIPMAFLLLGSGVIAFGISKYPLGDFRISLHWRYLCISDEGIRQALELFFKSMGAVSTMYFLALSTPAGELAGILRKAHVPKVVVELMHMIYRFIFILTKVQGNMKAAAVSRLGYVDFKTSCRSFGQTGGNLFLLSLRKANTYYDAMVSRGYEGELVFWEEEKPVKLWQVGILAMYAAGLVFLYFWVK</sequence>
<dbReference type="Proteomes" id="UP000304953">
    <property type="component" value="Unassembled WGS sequence"/>
</dbReference>